<dbReference type="InterPro" id="IPR057975">
    <property type="entry name" value="TPR_ANAPC2"/>
</dbReference>
<dbReference type="Gene3D" id="1.10.10.10">
    <property type="entry name" value="Winged helix-like DNA-binding domain superfamily/Winged helix DNA-binding domain"/>
    <property type="match status" value="1"/>
</dbReference>
<dbReference type="GO" id="GO:0051301">
    <property type="term" value="P:cell division"/>
    <property type="evidence" value="ECO:0007669"/>
    <property type="project" value="UniProtKB-KW"/>
</dbReference>
<dbReference type="InterPro" id="IPR044554">
    <property type="entry name" value="ANAPC2"/>
</dbReference>
<reference evidence="8 9" key="1">
    <citation type="journal article" date="2016" name="Fungal Biol.">
        <title>The genome of Xylona heveae provides a window into fungal endophytism.</title>
        <authorList>
            <person name="Gazis R."/>
            <person name="Kuo A."/>
            <person name="Riley R."/>
            <person name="LaButti K."/>
            <person name="Lipzen A."/>
            <person name="Lin J."/>
            <person name="Amirebrahimi M."/>
            <person name="Hesse C.N."/>
            <person name="Spatafora J.W."/>
            <person name="Henrissat B."/>
            <person name="Hainaut M."/>
            <person name="Grigoriev I.V."/>
            <person name="Hibbett D.S."/>
        </authorList>
    </citation>
    <scope>NUCLEOTIDE SEQUENCE [LARGE SCALE GENOMIC DNA]</scope>
    <source>
        <strain evidence="8 9">TC161</strain>
    </source>
</reference>
<dbReference type="InterPro" id="IPR016158">
    <property type="entry name" value="Cullin_homology"/>
</dbReference>
<dbReference type="GeneID" id="28902141"/>
<dbReference type="InterPro" id="IPR059120">
    <property type="entry name" value="Cullin-like_AB"/>
</dbReference>
<dbReference type="FunCoup" id="A0A165I4N8">
    <property type="interactions" value="613"/>
</dbReference>
<keyword evidence="9" id="KW-1185">Reference proteome</keyword>
<dbReference type="InterPro" id="IPR036317">
    <property type="entry name" value="Cullin_homology_sf"/>
</dbReference>
<keyword evidence="3" id="KW-0498">Mitosis</keyword>
<sequence>MMANMPSSSTRPKRAFSSVFPTASRSGKLSTQASTVKVTQLVPESPSSRYHSAFQTPKSPAFDAAKDQIQWDHTWQAATTFLALPQAPIDSKFSEGSSRHNLRSGGHWIKNPSSKDMRAMASLTHDARFSGVTSPLILWYMDEVRRHFLAWTKPEATKTLHRDRHNGWIFDFLRTLQNAQKVYLYPIFHFLAPVSAADPDNLQAKNLQIQSRFRRDLHALVSYSLPQSDIAEALSTHIFAEASVVLGIDWSEGAFDDDSLDDIGPENLRTSEDPSQIIHYRDSILTVMQMTEEVGLGGHNAQRVFAEVMDLLMTDYVNCAYARKWESPSSVPARLRTWIEHRFAKLILEALECLRKTETSMRGDTGSFYDNADFMTSTIDKWQEMGIERLGRLRVDELFSVIVEWDASLGAVEDLKQYVTNPITRLHLTSSFSKAISQRLLQPGASTAEILQIYISLIRAFAILDPKGVLLDRIARPLRRYLRDRDDTVKVIVSGLLADVETADEEHSPMTPEVLVELAVELSRAIELTGHDENDADFDWDDMDWVPDPVDAGPDYKKIKSSDVIGSMISLFDSKDVFIKEFQNVMGERLLKRELDLDKEVRVLELLKLRFGESSLQSCEVMLRDVLDSKRVDSAIRREQQLDQPGSDSEGNVEVPEMHAKILSRLFWPALHEDTFSVPNEIARVRQRYEQGFETLKQSRKLTWLDALGQVTVELDLDDRVITDDVQTWQASVIYAFQGSDGPNPQTRTVAQLIERLEMEEALVRNALTYWVAKMVLRESEKDTFTVIETLSPDDAGEDQAQAAMAAAAEAESNAAMSSVKSAEDVAMEKMKVFWQFIVGMLTNQGAMPLPRIVMMLRFAMPGGFPFGDEELKDFLGRMVEEGKLDLSGGNYRLIA</sequence>
<dbReference type="PROSITE" id="PS50069">
    <property type="entry name" value="CULLIN_2"/>
    <property type="match status" value="1"/>
</dbReference>
<comment type="similarity">
    <text evidence="6">Belongs to the cullin family.</text>
</comment>
<dbReference type="Proteomes" id="UP000076632">
    <property type="component" value="Unassembled WGS sequence"/>
</dbReference>
<organism evidence="8 9">
    <name type="scientific">Xylona heveae (strain CBS 132557 / TC161)</name>
    <dbReference type="NCBI Taxonomy" id="1328760"/>
    <lineage>
        <taxon>Eukaryota</taxon>
        <taxon>Fungi</taxon>
        <taxon>Dikarya</taxon>
        <taxon>Ascomycota</taxon>
        <taxon>Pezizomycotina</taxon>
        <taxon>Xylonomycetes</taxon>
        <taxon>Xylonales</taxon>
        <taxon>Xylonaceae</taxon>
        <taxon>Xylona</taxon>
    </lineage>
</organism>
<dbReference type="PANTHER" id="PTHR45957">
    <property type="entry name" value="ANAPHASE-PROMOTING COMPLEX SUBUNIT 2"/>
    <property type="match status" value="1"/>
</dbReference>
<dbReference type="PANTHER" id="PTHR45957:SF1">
    <property type="entry name" value="ANAPHASE-PROMOTING COMPLEX SUBUNIT 2"/>
    <property type="match status" value="1"/>
</dbReference>
<dbReference type="SUPFAM" id="SSF46785">
    <property type="entry name" value="Winged helix' DNA-binding domain"/>
    <property type="match status" value="1"/>
</dbReference>
<dbReference type="OrthoDB" id="5581181at2759"/>
<evidence type="ECO:0000259" key="7">
    <source>
        <dbReference type="PROSITE" id="PS50069"/>
    </source>
</evidence>
<proteinExistence type="inferred from homology"/>
<keyword evidence="2" id="KW-0132">Cell division</keyword>
<dbReference type="Gene3D" id="3.30.230.130">
    <property type="entry name" value="Cullin, Chain C, Domain 2"/>
    <property type="match status" value="1"/>
</dbReference>
<dbReference type="GO" id="GO:0007091">
    <property type="term" value="P:metaphase/anaphase transition of mitotic cell cycle"/>
    <property type="evidence" value="ECO:0007669"/>
    <property type="project" value="TreeGrafter"/>
</dbReference>
<dbReference type="InterPro" id="IPR036390">
    <property type="entry name" value="WH_DNA-bd_sf"/>
</dbReference>
<dbReference type="GO" id="GO:0005680">
    <property type="term" value="C:anaphase-promoting complex"/>
    <property type="evidence" value="ECO:0007669"/>
    <property type="project" value="TreeGrafter"/>
</dbReference>
<evidence type="ECO:0000256" key="3">
    <source>
        <dbReference type="ARBA" id="ARBA00022776"/>
    </source>
</evidence>
<dbReference type="InterPro" id="IPR014786">
    <property type="entry name" value="ANAPC2_C"/>
</dbReference>
<dbReference type="OMA" id="VTTWQAT"/>
<dbReference type="Gene3D" id="1.20.1310.10">
    <property type="entry name" value="Cullin Repeats"/>
    <property type="match status" value="1"/>
</dbReference>
<dbReference type="InParanoid" id="A0A165I4N8"/>
<dbReference type="SMART" id="SM00182">
    <property type="entry name" value="CULLIN"/>
    <property type="match status" value="1"/>
</dbReference>
<evidence type="ECO:0000313" key="9">
    <source>
        <dbReference type="Proteomes" id="UP000076632"/>
    </source>
</evidence>
<evidence type="ECO:0000256" key="5">
    <source>
        <dbReference type="ARBA" id="ARBA00023306"/>
    </source>
</evidence>
<dbReference type="SUPFAM" id="SSF75632">
    <property type="entry name" value="Cullin homology domain"/>
    <property type="match status" value="1"/>
</dbReference>
<protein>
    <recommendedName>
        <fullName evidence="1">Anaphase-promoting complex subunit 2</fullName>
    </recommendedName>
</protein>
<dbReference type="Pfam" id="PF25773">
    <property type="entry name" value="TPR_ANAPC2"/>
    <property type="match status" value="1"/>
</dbReference>
<dbReference type="AlphaFoldDB" id="A0A165I4N8"/>
<evidence type="ECO:0000313" key="8">
    <source>
        <dbReference type="EMBL" id="KZF24378.1"/>
    </source>
</evidence>
<evidence type="ECO:0000256" key="2">
    <source>
        <dbReference type="ARBA" id="ARBA00022618"/>
    </source>
</evidence>
<dbReference type="SMART" id="SM01013">
    <property type="entry name" value="APC2"/>
    <property type="match status" value="1"/>
</dbReference>
<evidence type="ECO:0000256" key="6">
    <source>
        <dbReference type="PROSITE-ProRule" id="PRU00330"/>
    </source>
</evidence>
<dbReference type="FunFam" id="1.20.1310.10:FF:000033">
    <property type="entry name" value="Anaphase-promoting complex subunit ApcB"/>
    <property type="match status" value="1"/>
</dbReference>
<dbReference type="RefSeq" id="XP_018189933.1">
    <property type="nucleotide sequence ID" value="XM_018337004.1"/>
</dbReference>
<name>A0A165I4N8_XYLHT</name>
<dbReference type="GO" id="GO:0070979">
    <property type="term" value="P:protein K11-linked ubiquitination"/>
    <property type="evidence" value="ECO:0007669"/>
    <property type="project" value="TreeGrafter"/>
</dbReference>
<evidence type="ECO:0000256" key="1">
    <source>
        <dbReference type="ARBA" id="ARBA00016068"/>
    </source>
</evidence>
<dbReference type="STRING" id="1328760.A0A165I4N8"/>
<keyword evidence="5" id="KW-0131">Cell cycle</keyword>
<accession>A0A165I4N8</accession>
<keyword evidence="4" id="KW-0833">Ubl conjugation pathway</keyword>
<dbReference type="Pfam" id="PF26557">
    <property type="entry name" value="Cullin_AB"/>
    <property type="match status" value="1"/>
</dbReference>
<dbReference type="InterPro" id="IPR036388">
    <property type="entry name" value="WH-like_DNA-bd_sf"/>
</dbReference>
<dbReference type="GO" id="GO:0031625">
    <property type="term" value="F:ubiquitin protein ligase binding"/>
    <property type="evidence" value="ECO:0007669"/>
    <property type="project" value="InterPro"/>
</dbReference>
<feature type="domain" description="Cullin family profile" evidence="7">
    <location>
        <begin position="568"/>
        <end position="772"/>
    </location>
</feature>
<dbReference type="GO" id="GO:0006511">
    <property type="term" value="P:ubiquitin-dependent protein catabolic process"/>
    <property type="evidence" value="ECO:0007669"/>
    <property type="project" value="InterPro"/>
</dbReference>
<evidence type="ECO:0000256" key="4">
    <source>
        <dbReference type="ARBA" id="ARBA00022786"/>
    </source>
</evidence>
<dbReference type="Pfam" id="PF08672">
    <property type="entry name" value="ANAPC2"/>
    <property type="match status" value="1"/>
</dbReference>
<dbReference type="EMBL" id="KV407456">
    <property type="protein sequence ID" value="KZF24378.1"/>
    <property type="molecule type" value="Genomic_DNA"/>
</dbReference>
<gene>
    <name evidence="8" type="ORF">L228DRAFT_95372</name>
</gene>